<dbReference type="OrthoDB" id="348201at2759"/>
<dbReference type="InterPro" id="IPR039913">
    <property type="entry name" value="RPAP1/Rba50"/>
</dbReference>
<accession>A0A058Z7R2</accession>
<dbReference type="EMBL" id="KB932206">
    <property type="protein sequence ID" value="KCV69542.1"/>
    <property type="molecule type" value="Genomic_DNA"/>
</dbReference>
<evidence type="ECO:0000313" key="5">
    <source>
        <dbReference type="EMBL" id="KCV69542.1"/>
    </source>
</evidence>
<evidence type="ECO:0000259" key="3">
    <source>
        <dbReference type="Pfam" id="PF08620"/>
    </source>
</evidence>
<feature type="region of interest" description="Disordered" evidence="2">
    <location>
        <begin position="616"/>
        <end position="635"/>
    </location>
</feature>
<feature type="region of interest" description="Disordered" evidence="2">
    <location>
        <begin position="339"/>
        <end position="379"/>
    </location>
</feature>
<name>A0A058Z7R2_FONAL</name>
<evidence type="ECO:0000259" key="4">
    <source>
        <dbReference type="Pfam" id="PF08621"/>
    </source>
</evidence>
<feature type="compositionally biased region" description="Pro residues" evidence="2">
    <location>
        <begin position="190"/>
        <end position="200"/>
    </location>
</feature>
<feature type="compositionally biased region" description="Low complexity" evidence="2">
    <location>
        <begin position="83"/>
        <end position="118"/>
    </location>
</feature>
<dbReference type="GO" id="GO:0006366">
    <property type="term" value="P:transcription by RNA polymerase II"/>
    <property type="evidence" value="ECO:0007669"/>
    <property type="project" value="InterPro"/>
</dbReference>
<keyword evidence="6" id="KW-1185">Reference proteome</keyword>
<reference evidence="5" key="1">
    <citation type="submission" date="2013-04" db="EMBL/GenBank/DDBJ databases">
        <title>The Genome Sequence of Fonticula alba ATCC 38817.</title>
        <authorList>
            <consortium name="The Broad Institute Genomics Platform"/>
            <person name="Russ C."/>
            <person name="Cuomo C."/>
            <person name="Burger G."/>
            <person name="Gray M.W."/>
            <person name="Holland P.W.H."/>
            <person name="King N."/>
            <person name="Lang F.B.F."/>
            <person name="Roger A.J."/>
            <person name="Ruiz-Trillo I."/>
            <person name="Brown M."/>
            <person name="Walker B."/>
            <person name="Young S."/>
            <person name="Zeng Q."/>
            <person name="Gargeya S."/>
            <person name="Fitzgerald M."/>
            <person name="Haas B."/>
            <person name="Abouelleil A."/>
            <person name="Allen A.W."/>
            <person name="Alvarado L."/>
            <person name="Arachchi H.M."/>
            <person name="Berlin A.M."/>
            <person name="Chapman S.B."/>
            <person name="Gainer-Dewar J."/>
            <person name="Goldberg J."/>
            <person name="Griggs A."/>
            <person name="Gujja S."/>
            <person name="Hansen M."/>
            <person name="Howarth C."/>
            <person name="Imamovic A."/>
            <person name="Ireland A."/>
            <person name="Larimer J."/>
            <person name="McCowan C."/>
            <person name="Murphy C."/>
            <person name="Pearson M."/>
            <person name="Poon T.W."/>
            <person name="Priest M."/>
            <person name="Roberts A."/>
            <person name="Saif S."/>
            <person name="Shea T."/>
            <person name="Sisk P."/>
            <person name="Sykes S."/>
            <person name="Wortman J."/>
            <person name="Nusbaum C."/>
            <person name="Birren B."/>
        </authorList>
    </citation>
    <scope>NUCLEOTIDE SEQUENCE [LARGE SCALE GENOMIC DNA]</scope>
    <source>
        <strain evidence="5">ATCC 38817</strain>
    </source>
</reference>
<gene>
    <name evidence="5" type="ORF">H696_03963</name>
</gene>
<dbReference type="InterPro" id="IPR011989">
    <property type="entry name" value="ARM-like"/>
</dbReference>
<evidence type="ECO:0000256" key="2">
    <source>
        <dbReference type="SAM" id="MobiDB-lite"/>
    </source>
</evidence>
<dbReference type="InterPro" id="IPR016024">
    <property type="entry name" value="ARM-type_fold"/>
</dbReference>
<proteinExistence type="inferred from homology"/>
<dbReference type="GeneID" id="20528688"/>
<dbReference type="Proteomes" id="UP000030693">
    <property type="component" value="Unassembled WGS sequence"/>
</dbReference>
<dbReference type="InterPro" id="IPR013929">
    <property type="entry name" value="RPAP1_C"/>
</dbReference>
<dbReference type="PANTHER" id="PTHR21483:SF18">
    <property type="entry name" value="RNA POLYMERASE II-ASSOCIATED PROTEIN 1"/>
    <property type="match status" value="1"/>
</dbReference>
<feature type="compositionally biased region" description="Low complexity" evidence="2">
    <location>
        <begin position="344"/>
        <end position="379"/>
    </location>
</feature>
<protein>
    <recommendedName>
        <fullName evidence="7">RNA polymerase II-associated protein 1 C-terminal domain-containing protein</fullName>
    </recommendedName>
</protein>
<dbReference type="STRING" id="691883.A0A058Z7R2"/>
<comment type="similarity">
    <text evidence="1">Belongs to the RPAP1 family.</text>
</comment>
<dbReference type="Pfam" id="PF08620">
    <property type="entry name" value="RPAP1_C"/>
    <property type="match status" value="1"/>
</dbReference>
<evidence type="ECO:0000313" key="6">
    <source>
        <dbReference type="Proteomes" id="UP000030693"/>
    </source>
</evidence>
<dbReference type="Pfam" id="PF08621">
    <property type="entry name" value="RPAP1_N"/>
    <property type="match status" value="1"/>
</dbReference>
<organism evidence="5">
    <name type="scientific">Fonticula alba</name>
    <name type="common">Slime mold</name>
    <dbReference type="NCBI Taxonomy" id="691883"/>
    <lineage>
        <taxon>Eukaryota</taxon>
        <taxon>Rotosphaerida</taxon>
        <taxon>Fonticulaceae</taxon>
        <taxon>Fonticula</taxon>
    </lineage>
</organism>
<feature type="region of interest" description="Disordered" evidence="2">
    <location>
        <begin position="72"/>
        <end position="255"/>
    </location>
</feature>
<dbReference type="InterPro" id="IPR013930">
    <property type="entry name" value="RPAP1_N"/>
</dbReference>
<evidence type="ECO:0000256" key="1">
    <source>
        <dbReference type="ARBA" id="ARBA00009953"/>
    </source>
</evidence>
<sequence length="1750" mass="178871">MDYEDLLKEQEKFLQSGKAPAARVSRAPLPVVSSFQPAVAGTPATVAPATVTIRKDVPSASFLDTMSDLSSALISDPAPTTPGPVSSPAAPSPASAPVTSALAPADGAPANAPAAQAEPTRRKPSLFQQRRAESAQRPAMPQFVPPAGQTSGPTKPSGAGPSFDVKGRTPMMVGQIRERWPGGPTAGPAAPGPKFAPPAAPSGAAFPRALHRSELNLSRRARAPGPKSPARPGGDTAPGGQADLSHSVQRAAPGEWEFDELQKINRENVDVLAGMSEEEILQAQQALRQSLSPSFLAFLENQHQASQEVATAPGQVAANADGGPSAAVLGAAPAAMRRTRDAFSRSADARAAGPTARSPSPTARSPSPSASPSTTVTTVDPLRERLAGVLDELIPDRRTFFSDDMIEVDKLAWLLPRDVGPDAEAARERASAEDELAAELGPFLASELVAKRVRFDFEGLIQPAAGASAAPDRSLFHHADPTGAAGYTLDELVLLLQSRHSAQRVLSLGALRRVIQRLKAGRDLGPGLAAPSGPGAALGQYFALQASLFGWLLNETRFVDLLVGALADRNVSVQAAAARCLGALVACPAEGRLLQVAALADPLPAGALFFLSPRPAPGSQGEDVPEAGEPAADAQARRESAARGDLVVALMQAGLAEALGYCLAGAGRAALLTAPAALADLLRATARVARHDAEATAALLGSGSGLIAGLVGLLRSARTAISSPEGFLSVATEALGLLECLLSTDRDLAQTAVEAGLLEALPQLLLYRLRGPGSAPLAAALVAHAPEEALRMGLAHLDLLDLHTRALAVWGVLLCFGFGYDLLPAVQPLAQEALAGQAGLDLLAGAVAWPGPEGQAAASAADGPGPRLLARLAQHEDARVMALLRCLSSLVALIPLRSAELRAGGGSDPDAGDDNPALIDGRTWSLVMVHFAACNAWLERCTAWLRERADAGAPAPATTDLGTLGLDDALDVAASTGPMAGCSSPTAQPPGAPLYEDAWPLWRAARAVGFLAACVEVTHRHPFFDSDFVRVDLASIFESVAGTGRQALRFAVSCAAGAPAGEDLVRASAGPLLAPSTGLADDQPALPALALGFAPLAGLYRADGLAVGWHVLGQAAMLGLLAGVLHCLGALGRALPSLAGDLAGLVASPLAQRGIWWSLCRAADVAGAGAYLPAGGPVRGDRLRQVARLRGGRLVQRLDHGAAHAVAAWFRALSAAGCWQALPGVARRLVAAAALAGVSLSAPGDEGAVDVALHVLAGGGLPTGLGQSPYTGDEGQEEGVARAAREGSGLGTQSELLPALFAADGSAPVPPRQVVTLLGTLPQRVLPFWRHDLLAPGLLQWAGALRGGILPAASGPQSADDPHAATGPRGLVLMLTDSHLPPGSARASAAGGRGSSTAGSPFWLLPGAAMRHAPAEALAAVFTLAQKGAVAHLARGRSGLLDRGALLAALLVATTAGTTASGDPDARASLGFVDRLLGWALCPGAWPAGAALPGRLRTHQGAALGDALLEAFLADSFGAGVAGRLLALAALHRGAPAALEVRFWRDLRDLVGALGAATSPVEEAVPLPAGWAGYAPHADQAEAEGAFGRATATPEADTSRRLHLEVCRLVLAALCSRDPRRRVAPRAAPFLAWVALGRIRRTLLAGRTFLAETSPAAGRAISLELAQVCVHLAATRADEAEDGASLLDLLLCLPESPVSWPTGPSPADAPLLMWLVEGLLGGLLSDGAFAEHPDRPAVAALHGRLAARLA</sequence>
<dbReference type="Gene3D" id="1.25.10.10">
    <property type="entry name" value="Leucine-rich Repeat Variant"/>
    <property type="match status" value="1"/>
</dbReference>
<evidence type="ECO:0008006" key="7">
    <source>
        <dbReference type="Google" id="ProtNLM"/>
    </source>
</evidence>
<dbReference type="SUPFAM" id="SSF48371">
    <property type="entry name" value="ARM repeat"/>
    <property type="match status" value="1"/>
</dbReference>
<dbReference type="eggNOG" id="KOG1894">
    <property type="taxonomic scope" value="Eukaryota"/>
</dbReference>
<dbReference type="PANTHER" id="PTHR21483">
    <property type="entry name" value="RNA POLYMERASE II-ASSOCIATED PROTEIN 1"/>
    <property type="match status" value="1"/>
</dbReference>
<feature type="domain" description="RPAP1 N-terminal" evidence="4">
    <location>
        <begin position="262"/>
        <end position="305"/>
    </location>
</feature>
<feature type="domain" description="RPAP1 C-terminal" evidence="3">
    <location>
        <begin position="453"/>
        <end position="518"/>
    </location>
</feature>
<dbReference type="RefSeq" id="XP_009496107.1">
    <property type="nucleotide sequence ID" value="XM_009497832.1"/>
</dbReference>